<dbReference type="SMART" id="SM00343">
    <property type="entry name" value="ZnF_C2HC"/>
    <property type="match status" value="1"/>
</dbReference>
<dbReference type="EMBL" id="CAMXCT030002791">
    <property type="protein sequence ID" value="CAL4787828.1"/>
    <property type="molecule type" value="Genomic_DNA"/>
</dbReference>
<name>A0A9P1D040_9DINO</name>
<feature type="region of interest" description="Disordered" evidence="3">
    <location>
        <begin position="639"/>
        <end position="673"/>
    </location>
</feature>
<keyword evidence="2" id="KW-0175">Coiled coil</keyword>
<feature type="compositionally biased region" description="Basic and acidic residues" evidence="3">
    <location>
        <begin position="271"/>
        <end position="309"/>
    </location>
</feature>
<evidence type="ECO:0000313" key="6">
    <source>
        <dbReference type="EMBL" id="CAI4000516.1"/>
    </source>
</evidence>
<dbReference type="InterPro" id="IPR001584">
    <property type="entry name" value="Integrase_cat-core"/>
</dbReference>
<feature type="domain" description="Integrase catalytic" evidence="5">
    <location>
        <begin position="1218"/>
        <end position="1351"/>
    </location>
</feature>
<feature type="compositionally biased region" description="Acidic residues" evidence="3">
    <location>
        <begin position="1169"/>
        <end position="1180"/>
    </location>
</feature>
<feature type="compositionally biased region" description="Basic and acidic residues" evidence="3">
    <location>
        <begin position="85"/>
        <end position="94"/>
    </location>
</feature>
<dbReference type="InterPro" id="IPR000571">
    <property type="entry name" value="Znf_CCCH"/>
</dbReference>
<feature type="region of interest" description="Disordered" evidence="3">
    <location>
        <begin position="1016"/>
        <end position="1037"/>
    </location>
</feature>
<evidence type="ECO:0000313" key="7">
    <source>
        <dbReference type="EMBL" id="CAL4787828.1"/>
    </source>
</evidence>
<dbReference type="InterPro" id="IPR012337">
    <property type="entry name" value="RNaseH-like_sf"/>
</dbReference>
<comment type="caution">
    <text evidence="6">The sequence shown here is derived from an EMBL/GenBank/DDBJ whole genome shotgun (WGS) entry which is preliminary data.</text>
</comment>
<dbReference type="OrthoDB" id="415601at2759"/>
<dbReference type="PROSITE" id="PS50103">
    <property type="entry name" value="ZF_C3H1"/>
    <property type="match status" value="1"/>
</dbReference>
<protein>
    <submittedName>
        <fullName evidence="7">Copia protein (Gag-int-pol protein) [Cleaved into: Copia VLP protein Copia protease ]</fullName>
    </submittedName>
</protein>
<feature type="region of interest" description="Disordered" evidence="3">
    <location>
        <begin position="2777"/>
        <end position="2835"/>
    </location>
</feature>
<evidence type="ECO:0000259" key="4">
    <source>
        <dbReference type="PROSITE" id="PS50103"/>
    </source>
</evidence>
<keyword evidence="8" id="KW-1185">Reference proteome</keyword>
<organism evidence="6">
    <name type="scientific">Cladocopium goreaui</name>
    <dbReference type="NCBI Taxonomy" id="2562237"/>
    <lineage>
        <taxon>Eukaryota</taxon>
        <taxon>Sar</taxon>
        <taxon>Alveolata</taxon>
        <taxon>Dinophyceae</taxon>
        <taxon>Suessiales</taxon>
        <taxon>Symbiodiniaceae</taxon>
        <taxon>Cladocopium</taxon>
    </lineage>
</organism>
<dbReference type="EMBL" id="CAMXCT020002791">
    <property type="protein sequence ID" value="CAL1153891.1"/>
    <property type="molecule type" value="Genomic_DNA"/>
</dbReference>
<dbReference type="GO" id="GO:0003676">
    <property type="term" value="F:nucleic acid binding"/>
    <property type="evidence" value="ECO:0007669"/>
    <property type="project" value="InterPro"/>
</dbReference>
<evidence type="ECO:0000256" key="3">
    <source>
        <dbReference type="SAM" id="MobiDB-lite"/>
    </source>
</evidence>
<keyword evidence="1" id="KW-0862">Zinc</keyword>
<keyword evidence="1" id="KW-0479">Metal-binding</keyword>
<feature type="compositionally biased region" description="Basic and acidic residues" evidence="3">
    <location>
        <begin position="1192"/>
        <end position="1206"/>
    </location>
</feature>
<reference evidence="7 8" key="2">
    <citation type="submission" date="2024-05" db="EMBL/GenBank/DDBJ databases">
        <authorList>
            <person name="Chen Y."/>
            <person name="Shah S."/>
            <person name="Dougan E. K."/>
            <person name="Thang M."/>
            <person name="Chan C."/>
        </authorList>
    </citation>
    <scope>NUCLEOTIDE SEQUENCE [LARGE SCALE GENOMIC DNA]</scope>
</reference>
<feature type="region of interest" description="Disordered" evidence="3">
    <location>
        <begin position="1151"/>
        <end position="1206"/>
    </location>
</feature>
<feature type="region of interest" description="Disordered" evidence="3">
    <location>
        <begin position="271"/>
        <end position="363"/>
    </location>
</feature>
<dbReference type="Proteomes" id="UP001152797">
    <property type="component" value="Unassembled WGS sequence"/>
</dbReference>
<feature type="zinc finger region" description="C3H1-type" evidence="1">
    <location>
        <begin position="672"/>
        <end position="700"/>
    </location>
</feature>
<feature type="compositionally biased region" description="Basic and acidic residues" evidence="3">
    <location>
        <begin position="317"/>
        <end position="341"/>
    </location>
</feature>
<proteinExistence type="predicted"/>
<dbReference type="SUPFAM" id="SSF53098">
    <property type="entry name" value="Ribonuclease H-like"/>
    <property type="match status" value="1"/>
</dbReference>
<feature type="compositionally biased region" description="Basic and acidic residues" evidence="3">
    <location>
        <begin position="126"/>
        <end position="137"/>
    </location>
</feature>
<feature type="region of interest" description="Disordered" evidence="3">
    <location>
        <begin position="716"/>
        <end position="764"/>
    </location>
</feature>
<dbReference type="EMBL" id="CAMXCT010002791">
    <property type="protein sequence ID" value="CAI4000516.1"/>
    <property type="molecule type" value="Genomic_DNA"/>
</dbReference>
<feature type="domain" description="C3H1-type" evidence="4">
    <location>
        <begin position="672"/>
        <end position="700"/>
    </location>
</feature>
<dbReference type="InterPro" id="IPR001878">
    <property type="entry name" value="Znf_CCHC"/>
</dbReference>
<dbReference type="GO" id="GO:0006508">
    <property type="term" value="P:proteolysis"/>
    <property type="evidence" value="ECO:0007669"/>
    <property type="project" value="UniProtKB-KW"/>
</dbReference>
<feature type="coiled-coil region" evidence="2">
    <location>
        <begin position="784"/>
        <end position="811"/>
    </location>
</feature>
<accession>A0A9P1D040</accession>
<keyword evidence="7" id="KW-0645">Protease</keyword>
<dbReference type="GO" id="GO:0008233">
    <property type="term" value="F:peptidase activity"/>
    <property type="evidence" value="ECO:0007669"/>
    <property type="project" value="UniProtKB-KW"/>
</dbReference>
<dbReference type="PROSITE" id="PS50994">
    <property type="entry name" value="INTEGRASE"/>
    <property type="match status" value="1"/>
</dbReference>
<feature type="compositionally biased region" description="Basic and acidic residues" evidence="3">
    <location>
        <begin position="350"/>
        <end position="363"/>
    </location>
</feature>
<dbReference type="InterPro" id="IPR043502">
    <property type="entry name" value="DNA/RNA_pol_sf"/>
</dbReference>
<keyword evidence="1" id="KW-0863">Zinc-finger</keyword>
<evidence type="ECO:0000256" key="1">
    <source>
        <dbReference type="PROSITE-ProRule" id="PRU00723"/>
    </source>
</evidence>
<gene>
    <name evidence="6" type="ORF">C1SCF055_LOCUS26628</name>
</gene>
<reference evidence="6" key="1">
    <citation type="submission" date="2022-10" db="EMBL/GenBank/DDBJ databases">
        <authorList>
            <person name="Chen Y."/>
            <person name="Dougan E. K."/>
            <person name="Chan C."/>
            <person name="Rhodes N."/>
            <person name="Thang M."/>
        </authorList>
    </citation>
    <scope>NUCLEOTIDE SEQUENCE</scope>
</reference>
<dbReference type="GO" id="GO:0015074">
    <property type="term" value="P:DNA integration"/>
    <property type="evidence" value="ECO:0007669"/>
    <property type="project" value="InterPro"/>
</dbReference>
<evidence type="ECO:0000313" key="8">
    <source>
        <dbReference type="Proteomes" id="UP001152797"/>
    </source>
</evidence>
<dbReference type="GO" id="GO:0008270">
    <property type="term" value="F:zinc ion binding"/>
    <property type="evidence" value="ECO:0007669"/>
    <property type="project" value="UniProtKB-KW"/>
</dbReference>
<feature type="compositionally biased region" description="Basic and acidic residues" evidence="3">
    <location>
        <begin position="2804"/>
        <end position="2815"/>
    </location>
</feature>
<feature type="compositionally biased region" description="Basic and acidic residues" evidence="3">
    <location>
        <begin position="647"/>
        <end position="673"/>
    </location>
</feature>
<feature type="region of interest" description="Disordered" evidence="3">
    <location>
        <begin position="1"/>
        <end position="53"/>
    </location>
</feature>
<dbReference type="Gene3D" id="3.30.420.10">
    <property type="entry name" value="Ribonuclease H-like superfamily/Ribonuclease H"/>
    <property type="match status" value="1"/>
</dbReference>
<dbReference type="SUPFAM" id="SSF56672">
    <property type="entry name" value="DNA/RNA polymerases"/>
    <property type="match status" value="1"/>
</dbReference>
<evidence type="ECO:0000259" key="5">
    <source>
        <dbReference type="PROSITE" id="PS50994"/>
    </source>
</evidence>
<feature type="region of interest" description="Disordered" evidence="3">
    <location>
        <begin position="72"/>
        <end position="156"/>
    </location>
</feature>
<evidence type="ECO:0000256" key="2">
    <source>
        <dbReference type="SAM" id="Coils"/>
    </source>
</evidence>
<dbReference type="InterPro" id="IPR036397">
    <property type="entry name" value="RNaseH_sf"/>
</dbReference>
<keyword evidence="7" id="KW-0378">Hydrolase</keyword>
<sequence length="2835" mass="318009">MMAAGAEQMAAAGAEQMAAAGAEQMAAAGAVQAAAAGDRQMAAVGAEGDAAQALGARGDAAERGLELVGQELVPASQALALRTPDGLEKGRGSDAAKGSRSPRAATEPVSQGQKSKEGSVRGQKGTPKEIEPEKRQEMATPSGQPVSLGPHSFVTPEGQVQSMLPLFSPEQTVKLHEIHQMPFASPAASWNGPAVGEHGHGGAERQAVPGWFTGLLQSVGSQQGEHEARQRDYMWRMQVEHGIEHLGVQLRAAQHENQRLRQERQELLEALEKKGSSRFTTPDDKAANMLKKEEGAESRQERPSKEEGAGARQGTPSKEEGAEARQDRSSQEDGAEARQEQSESDLSSEEPQRASRPKESVDKQSMRIMLKLMEGMQELQKQIVISKEEGKGDEIEVVRYVADLPKLAEWNPETAPIDFGDWVICLHPHMADLSSTSEMWWDLTLSTARTWYDHHMKLSPIERLTSTPRPTPELQQKKWSRLERRASSLLLNALPQTMKEEVIAAKSITALGILSRAMLQFQPGGLTERSAILTALEAPMEAATVGSAIQQLRRWMRWKRRALEVGVSIPDSSILMKGLGRLVRKIVSSYPDLNFRLSLVKSSLLVETVPTLETVTQYSEHLLAELEQMGQQAKRKEVMAESQPKVKKFEEASGSKPEERTRPKGKPQEEFEGRRKPCRFYLTDSGCRRGRGCPFGHQLDGERRCWTCGGKDHMATACPTTEESKPKAAKFGSKTPEKDVKSATTSPEKSEEQSEATGNGGEETMKSLLDEASRMLKSMNEGDVKEKRQKGEDAQERILGLQKQLDELKKASMRPFRISKLCPMVNKGLLDSGATHPLRAKRKGERLHHLPKVKVTLAGDKEIYMALTPTGVIVGEEGDRRLMYEFDITHGKPEADLPPEGEAYPPLRSWNGGEFGIEGLSNFEKEQVTLDDTLLMRFLVLYIVSETVRRAAGLETPTTLILEQPASPEHKPEVVSLWRTPQWKSLAEIYELQTQRFDQSEFGAIATKPTTIGGNLPLQVPLQGKKGQPRDVSGMTKAEICESSRRLSRWPPLMMRSIAVALQTCTMGEEVKLRAVSWQEHIAAGHTPFRRDCRVCQEACARDAHHRRQKLPPKAGVLSVDISGPFKEAPDLQKKKAKYLLVASFTWTARNQDGEEEVEEIPEVPPDAPEIEDPEAEEELQQIADQVENPEEGPKEDTSEELEERKPVRIEVTKLCEPLASRSQEDVSRAIINMYMRLRADGYRVTQLHSDRGAEFRSRILEKWCLSRTILQTFTPGDQPQMNGRCEAIVQHIKAAIRRTLHGAEAPFDRWPIALTKMVMQGLSEPPKLEDWIGVEDALLRTPWKQMELENQEGDGRSPSFEEEEKDAWAKKQRVQRLIEEEMVEAMEDDEKVAGMVLDSITMVKELIGPEKGEEVLQTRIVSQAEVRRSIEVWRPSIEKELTSLFETKGALRKITEAEVKKLLDEDRAELIPSKLVFTVKPDQTNKGGKKKTRLVACGNFSEREEGQDLFAGGASAVALRAALTVASQFGFEGSVMDVRTAFLNAPMVLSGSKDENGEKMEPRRAIIRPPALLILAGLAKPDEFYEVIMALYGYKESPKLWSDYRDQEIAKMELPCEGGILTLQQMITEPNMWRMMLKQPGPNLQTNEEEFVGLLLVYVDDLLVLGFPSSIAAVIQGVQAKWETSEPETINMQKEVRFLGAELWRREDGAWLMTQTNYIKDLLKRNLGADPTTWPTRKIPLVKEPEVIEGEEKTPMAVKEAQRVIGELVWITARSRPDLAFTVSKLASLITKSPMQVVQLVKPVWYYLAATMDQGLIFQNNMGEKQLNVYTDASYSDISFGCHLILWGSSLLLWKAGKQPIQAASTAEMGHPLVKHWSFESRLGRFHLSKFHLDVVPWFHMEVEWPGVGEGILGFLQRVYITPWRLDAAFDDNEGCLEMLSSEFPDMVEEELQDAVAALMHWKTANARPLKRLRKGVVSSALFVLPQPNVLNLHDEFQRLTKTSVQCILEMHSKRKQQKYREDPPDVRSRRFESERKKYSLLLAQVMINADLPVVGLVKALDDPNAAWVHIFAARRANTLKSRYKVWKPFERWLELHRGYLYPKSIKDVIDYMQHRVDDGCGRTVPESFSITLGMLEQLGRVPETMRISDDPLWKGHIKSWTAELCEDAAPRRPAEMFTVAMVIALELVVMDSTEPIFARALSWVLLVMVWGAMRCDDVQAIIPRRSFLSNYGLKLILGKSKTTGPDKVQKEVAVHVFRTTSLTGEDWLRTGFEIWESEEFNFQRDYMVMEPSKDWQKVRRKFVTPAGLSSLISRLLGRLPCPRRSGLGWEQMPHVLLLPDGLGSFFSGHSARNFLTSIAAVVGFTRDERAYLGRWSMWMVSSEEYVRTARQVIFKIQRSVNKCLVEGGNEPYHEDEAIQRLCDAAEGAGANPNRIRKRHTVMGNWSGVHSLGGIFPTLEVAEGDWPNMMDDAEGDIGLHEKVAMLAQKEKLAQSESTKYFVTISRRTCLRKFSALGDDRAAIRTACSHDFAIVQDTPERRSQVASIVAAWETAKEYLAKEVELKAEAKVLGQPRVLQIHERQAMLRAVEAVHGVLGDQECRSSDYLSIKAEETECNEPTAAPLDEILSKHVSSNSQIQSAVDSSGHIRVTRTKTKGKMPTTTEDFRKVMKVETFVWLCMASRKEAMKRVLEGHTLSDALLAVIRDPDLKEAYFTTPDMSAAPPSRAARDTLPLVKVVYLFAGKRRHSDVAAFLKRAETAGRIRLELHEFDIERGHKDKSDNRKRRHDGVDKALQSPPKKAKTSAEHVSAEHVVDLTAEEDQSQSLVGKDCDRN</sequence>